<feature type="transmembrane region" description="Helical" evidence="1">
    <location>
        <begin position="26"/>
        <end position="45"/>
    </location>
</feature>
<accession>A0A1A9VCT5</accession>
<dbReference type="AlphaFoldDB" id="A0A1A9VCT5"/>
<reference evidence="2" key="1">
    <citation type="submission" date="2020-05" db="UniProtKB">
        <authorList>
            <consortium name="EnsemblMetazoa"/>
        </authorList>
    </citation>
    <scope>IDENTIFICATION</scope>
    <source>
        <strain evidence="2">TTRI</strain>
    </source>
</reference>
<keyword evidence="1" id="KW-1133">Transmembrane helix</keyword>
<evidence type="ECO:0000256" key="1">
    <source>
        <dbReference type="SAM" id="Phobius"/>
    </source>
</evidence>
<organism evidence="2 3">
    <name type="scientific">Glossina austeni</name>
    <name type="common">Savannah tsetse fly</name>
    <dbReference type="NCBI Taxonomy" id="7395"/>
    <lineage>
        <taxon>Eukaryota</taxon>
        <taxon>Metazoa</taxon>
        <taxon>Ecdysozoa</taxon>
        <taxon>Arthropoda</taxon>
        <taxon>Hexapoda</taxon>
        <taxon>Insecta</taxon>
        <taxon>Pterygota</taxon>
        <taxon>Neoptera</taxon>
        <taxon>Endopterygota</taxon>
        <taxon>Diptera</taxon>
        <taxon>Brachycera</taxon>
        <taxon>Muscomorpha</taxon>
        <taxon>Hippoboscoidea</taxon>
        <taxon>Glossinidae</taxon>
        <taxon>Glossina</taxon>
    </lineage>
</organism>
<proteinExistence type="predicted"/>
<dbReference type="VEuPathDB" id="VectorBase:GAUT033152"/>
<dbReference type="EnsemblMetazoa" id="GAUT033152-RA">
    <property type="protein sequence ID" value="GAUT033152-PA"/>
    <property type="gene ID" value="GAUT033152"/>
</dbReference>
<name>A0A1A9VCT5_GLOAU</name>
<keyword evidence="1" id="KW-0812">Transmembrane</keyword>
<sequence>MLTLLPVTVYMYAKDRNPSDSRCQPAITIIIIIIIIIIIMTPTRISIHIAVQRINDVSANGDWPDWPPCTTELFNFNRKTTPARFWRMANNSIYSKLPKIKKQCRTAGTPVLMKCENI</sequence>
<keyword evidence="1" id="KW-0472">Membrane</keyword>
<evidence type="ECO:0000313" key="2">
    <source>
        <dbReference type="EnsemblMetazoa" id="GAUT033152-PA"/>
    </source>
</evidence>
<keyword evidence="3" id="KW-1185">Reference proteome</keyword>
<evidence type="ECO:0000313" key="3">
    <source>
        <dbReference type="Proteomes" id="UP000078200"/>
    </source>
</evidence>
<protein>
    <submittedName>
        <fullName evidence="2">Uncharacterized protein</fullName>
    </submittedName>
</protein>
<dbReference type="Proteomes" id="UP000078200">
    <property type="component" value="Unassembled WGS sequence"/>
</dbReference>